<organism evidence="1 2">
    <name type="scientific">Burkholderia stagnalis</name>
    <dbReference type="NCBI Taxonomy" id="1503054"/>
    <lineage>
        <taxon>Bacteria</taxon>
        <taxon>Pseudomonadati</taxon>
        <taxon>Pseudomonadota</taxon>
        <taxon>Betaproteobacteria</taxon>
        <taxon>Burkholderiales</taxon>
        <taxon>Burkholderiaceae</taxon>
        <taxon>Burkholderia</taxon>
        <taxon>Burkholderia cepacia complex</taxon>
    </lineage>
</organism>
<dbReference type="Proteomes" id="UP000473470">
    <property type="component" value="Unassembled WGS sequence"/>
</dbReference>
<dbReference type="AlphaFoldDB" id="A0A6L3N2W8"/>
<gene>
    <name evidence="1" type="ORF">F7R25_03785</name>
</gene>
<reference evidence="1 2" key="1">
    <citation type="submission" date="2019-09" db="EMBL/GenBank/DDBJ databases">
        <title>Draft genome sequences of 48 bacterial type strains from the CCUG.</title>
        <authorList>
            <person name="Tunovic T."/>
            <person name="Pineiro-Iglesias B."/>
            <person name="Unosson C."/>
            <person name="Inganas E."/>
            <person name="Ohlen M."/>
            <person name="Cardew S."/>
            <person name="Jensie-Markopoulos S."/>
            <person name="Salva-Serra F."/>
            <person name="Jaen-Luchoro D."/>
            <person name="Karlsson R."/>
            <person name="Svensson-Stadler L."/>
            <person name="Chun J."/>
            <person name="Moore E."/>
        </authorList>
    </citation>
    <scope>NUCLEOTIDE SEQUENCE [LARGE SCALE GENOMIC DNA]</scope>
    <source>
        <strain evidence="1 2">CCUG 65686</strain>
    </source>
</reference>
<dbReference type="EMBL" id="VZOK01000004">
    <property type="protein sequence ID" value="KAB0640625.1"/>
    <property type="molecule type" value="Genomic_DNA"/>
</dbReference>
<protein>
    <submittedName>
        <fullName evidence="1">Uncharacterized protein</fullName>
    </submittedName>
</protein>
<dbReference type="RefSeq" id="WP_150998284.1">
    <property type="nucleotide sequence ID" value="NZ_CABVPM010000001.1"/>
</dbReference>
<name>A0A6L3N2W8_9BURK</name>
<proteinExistence type="predicted"/>
<sequence length="132" mass="15692">MTKKEGHTRTLKLTRYPKTSQHLTEIAHYFEISRSLALQVVLACEHGVFSRKGRLRRFEPTTNEEAAVHFWHHYEKEEEEKLVEILKQQEIYYTGLVKNAIASFHTKMTKGQINTYKKEFVHYVPIGFVRRK</sequence>
<comment type="caution">
    <text evidence="1">The sequence shown here is derived from an EMBL/GenBank/DDBJ whole genome shotgun (WGS) entry which is preliminary data.</text>
</comment>
<accession>A0A6L3N2W8</accession>
<evidence type="ECO:0000313" key="1">
    <source>
        <dbReference type="EMBL" id="KAB0640625.1"/>
    </source>
</evidence>
<evidence type="ECO:0000313" key="2">
    <source>
        <dbReference type="Proteomes" id="UP000473470"/>
    </source>
</evidence>